<sequence>MDSAEIPNPSPDATTNPAAADPSSSPPLPPRKRRLSPSPSPRRSASRSRSPPLPLPARPPLPLPLPLPHSLPQPQPAVPARWQASAPQQPQRRDVPRLPARQVHPLRPRVQIRAPAPFRLRRQGEQGDGVRGFAEEQLLPGEDMPLLPPASAYPGICRDFARGKCSRSANECRFMPIHLLKSLQQEHDLFLTDYPHHWHALILKRLILQSQRPATRSYNKAANQLKPCTVPSNSFIQDASPELVDGFDSGIKRPPVALIPDHPRGENDQGIKSLAIDFG</sequence>
<accession>A0A8T0QC82</accession>
<evidence type="ECO:0000259" key="3">
    <source>
        <dbReference type="PROSITE" id="PS50103"/>
    </source>
</evidence>
<evidence type="ECO:0000256" key="2">
    <source>
        <dbReference type="SAM" id="MobiDB-lite"/>
    </source>
</evidence>
<feature type="zinc finger region" description="C3H1-type" evidence="1">
    <location>
        <begin position="156"/>
        <end position="181"/>
    </location>
</feature>
<proteinExistence type="predicted"/>
<reference evidence="4" key="1">
    <citation type="submission" date="2020-05" db="EMBL/GenBank/DDBJ databases">
        <title>WGS assembly of Panicum virgatum.</title>
        <authorList>
            <person name="Lovell J.T."/>
            <person name="Jenkins J."/>
            <person name="Shu S."/>
            <person name="Juenger T.E."/>
            <person name="Schmutz J."/>
        </authorList>
    </citation>
    <scope>NUCLEOTIDE SEQUENCE</scope>
    <source>
        <strain evidence="4">AP13</strain>
    </source>
</reference>
<keyword evidence="5" id="KW-1185">Reference proteome</keyword>
<dbReference type="PROSITE" id="PS50103">
    <property type="entry name" value="ZF_C3H1"/>
    <property type="match status" value="1"/>
</dbReference>
<keyword evidence="1" id="KW-0862">Zinc</keyword>
<dbReference type="AlphaFoldDB" id="A0A8T0QC82"/>
<evidence type="ECO:0000256" key="1">
    <source>
        <dbReference type="PROSITE-ProRule" id="PRU00723"/>
    </source>
</evidence>
<feature type="compositionally biased region" description="Low complexity" evidence="2">
    <location>
        <begin position="41"/>
        <end position="50"/>
    </location>
</feature>
<keyword evidence="1" id="KW-0863">Zinc-finger</keyword>
<evidence type="ECO:0000313" key="5">
    <source>
        <dbReference type="Proteomes" id="UP000823388"/>
    </source>
</evidence>
<dbReference type="EMBL" id="CM029049">
    <property type="protein sequence ID" value="KAG2571443.1"/>
    <property type="molecule type" value="Genomic_DNA"/>
</dbReference>
<gene>
    <name evidence="4" type="ORF">PVAP13_7KG110000</name>
</gene>
<evidence type="ECO:0000313" key="4">
    <source>
        <dbReference type="EMBL" id="KAG2571443.1"/>
    </source>
</evidence>
<protein>
    <recommendedName>
        <fullName evidence="3">C3H1-type domain-containing protein</fullName>
    </recommendedName>
</protein>
<dbReference type="GO" id="GO:0008270">
    <property type="term" value="F:zinc ion binding"/>
    <property type="evidence" value="ECO:0007669"/>
    <property type="project" value="UniProtKB-KW"/>
</dbReference>
<feature type="compositionally biased region" description="Pro residues" evidence="2">
    <location>
        <begin position="51"/>
        <end position="77"/>
    </location>
</feature>
<keyword evidence="1" id="KW-0479">Metal-binding</keyword>
<feature type="domain" description="C3H1-type" evidence="3">
    <location>
        <begin position="156"/>
        <end position="181"/>
    </location>
</feature>
<organism evidence="4 5">
    <name type="scientific">Panicum virgatum</name>
    <name type="common">Blackwell switchgrass</name>
    <dbReference type="NCBI Taxonomy" id="38727"/>
    <lineage>
        <taxon>Eukaryota</taxon>
        <taxon>Viridiplantae</taxon>
        <taxon>Streptophyta</taxon>
        <taxon>Embryophyta</taxon>
        <taxon>Tracheophyta</taxon>
        <taxon>Spermatophyta</taxon>
        <taxon>Magnoliopsida</taxon>
        <taxon>Liliopsida</taxon>
        <taxon>Poales</taxon>
        <taxon>Poaceae</taxon>
        <taxon>PACMAD clade</taxon>
        <taxon>Panicoideae</taxon>
        <taxon>Panicodae</taxon>
        <taxon>Paniceae</taxon>
        <taxon>Panicinae</taxon>
        <taxon>Panicum</taxon>
        <taxon>Panicum sect. Hiantes</taxon>
    </lineage>
</organism>
<comment type="caution">
    <text evidence="4">The sequence shown here is derived from an EMBL/GenBank/DDBJ whole genome shotgun (WGS) entry which is preliminary data.</text>
</comment>
<feature type="compositionally biased region" description="Low complexity" evidence="2">
    <location>
        <begin position="11"/>
        <end position="23"/>
    </location>
</feature>
<name>A0A8T0QC82_PANVG</name>
<dbReference type="Proteomes" id="UP000823388">
    <property type="component" value="Chromosome 7K"/>
</dbReference>
<dbReference type="InterPro" id="IPR000571">
    <property type="entry name" value="Znf_CCCH"/>
</dbReference>
<feature type="region of interest" description="Disordered" evidence="2">
    <location>
        <begin position="1"/>
        <end position="102"/>
    </location>
</feature>